<comment type="subcellular location">
    <subcellularLocation>
        <location evidence="2">Gas vesicle</location>
    </subcellularLocation>
</comment>
<dbReference type="AlphaFoldDB" id="A0A917JZH0"/>
<evidence type="ECO:0000256" key="2">
    <source>
        <dbReference type="ARBA" id="ARBA00035108"/>
    </source>
</evidence>
<reference evidence="4" key="1">
    <citation type="journal article" date="2014" name="Int. J. Syst. Evol. Microbiol.">
        <title>Complete genome sequence of Corynebacterium casei LMG S-19264T (=DSM 44701T), isolated from a smear-ripened cheese.</title>
        <authorList>
            <consortium name="US DOE Joint Genome Institute (JGI-PGF)"/>
            <person name="Walter F."/>
            <person name="Albersmeier A."/>
            <person name="Kalinowski J."/>
            <person name="Ruckert C."/>
        </authorList>
    </citation>
    <scope>NUCLEOTIDE SEQUENCE</scope>
    <source>
        <strain evidence="4">JCM 3086</strain>
    </source>
</reference>
<evidence type="ECO:0000313" key="4">
    <source>
        <dbReference type="EMBL" id="GGI93855.1"/>
    </source>
</evidence>
<keyword evidence="1" id="KW-0304">Gas vesicle</keyword>
<reference evidence="4" key="2">
    <citation type="submission" date="2020-09" db="EMBL/GenBank/DDBJ databases">
        <authorList>
            <person name="Sun Q."/>
            <person name="Ohkuma M."/>
        </authorList>
    </citation>
    <scope>NUCLEOTIDE SEQUENCE</scope>
    <source>
        <strain evidence="4">JCM 3086</strain>
    </source>
</reference>
<comment type="caution">
    <text evidence="4">The sequence shown here is derived from an EMBL/GenBank/DDBJ whole genome shotgun (WGS) entry which is preliminary data.</text>
</comment>
<proteinExistence type="inferred from homology"/>
<evidence type="ECO:0000256" key="1">
    <source>
        <dbReference type="ARBA" id="ARBA00022987"/>
    </source>
</evidence>
<dbReference type="PANTHER" id="PTHR36852:SF1">
    <property type="entry name" value="PROTEIN GVPL 2"/>
    <property type="match status" value="1"/>
</dbReference>
<accession>A0A917JZH0</accession>
<evidence type="ECO:0000313" key="5">
    <source>
        <dbReference type="Proteomes" id="UP000657574"/>
    </source>
</evidence>
<comment type="similarity">
    <text evidence="3">Belongs to the gas vesicle GvpF/GvpL family.</text>
</comment>
<evidence type="ECO:0000256" key="3">
    <source>
        <dbReference type="ARBA" id="ARBA00035643"/>
    </source>
</evidence>
<dbReference type="RefSeq" id="WP_189308875.1">
    <property type="nucleotide sequence ID" value="NZ_BMQA01000001.1"/>
</dbReference>
<dbReference type="PROSITE" id="PS50890">
    <property type="entry name" value="PUA"/>
    <property type="match status" value="1"/>
</dbReference>
<sequence>MAVYVYAIVGKDHPVRLTGLRGVGEPGAPLRTITTESLRAVVSDTPHAQGHDARNAPVHQEVLTRLMEDGTVLPVCVGRVVPDDAAVRIALENEAEAYRRDLRHVDGCAEYRLQVAQDAEALLRQILEDSYTARKLNDDIRTAAEDPDLPLHLGEMINGEARARHRAFAAGVIEALRPLVRAQASLEPEDDAFFSASFLVPDDRESLFYAAAVSLAQQAGDDFRFRFEGPLPPYSFISRPIADRGA</sequence>
<dbReference type="PANTHER" id="PTHR36852">
    <property type="entry name" value="PROTEIN GVPL 2"/>
    <property type="match status" value="1"/>
</dbReference>
<protein>
    <submittedName>
        <fullName evidence="4">Gas vesicle protein</fullName>
    </submittedName>
</protein>
<dbReference type="InterPro" id="IPR009430">
    <property type="entry name" value="GvpL/GvpF"/>
</dbReference>
<name>A0A917JZH0_9ACTN</name>
<organism evidence="4 5">
    <name type="scientific">Streptomyces brasiliensis</name>
    <dbReference type="NCBI Taxonomy" id="1954"/>
    <lineage>
        <taxon>Bacteria</taxon>
        <taxon>Bacillati</taxon>
        <taxon>Actinomycetota</taxon>
        <taxon>Actinomycetes</taxon>
        <taxon>Kitasatosporales</taxon>
        <taxon>Streptomycetaceae</taxon>
        <taxon>Streptomyces</taxon>
    </lineage>
</organism>
<dbReference type="GO" id="GO:0031412">
    <property type="term" value="P:gas vesicle organization"/>
    <property type="evidence" value="ECO:0007669"/>
    <property type="project" value="InterPro"/>
</dbReference>
<gene>
    <name evidence="4" type="ORF">GCM10010121_000270</name>
</gene>
<keyword evidence="5" id="KW-1185">Reference proteome</keyword>
<dbReference type="Proteomes" id="UP000657574">
    <property type="component" value="Unassembled WGS sequence"/>
</dbReference>
<dbReference type="EMBL" id="BMQA01000001">
    <property type="protein sequence ID" value="GGI93855.1"/>
    <property type="molecule type" value="Genomic_DNA"/>
</dbReference>
<dbReference type="Pfam" id="PF06386">
    <property type="entry name" value="GvpL_GvpF"/>
    <property type="match status" value="1"/>
</dbReference>
<dbReference type="GO" id="GO:0031411">
    <property type="term" value="C:gas vesicle"/>
    <property type="evidence" value="ECO:0007669"/>
    <property type="project" value="UniProtKB-SubCell"/>
</dbReference>